<comment type="caution">
    <text evidence="2">The sequence shown here is derived from an EMBL/GenBank/DDBJ whole genome shotgun (WGS) entry which is preliminary data.</text>
</comment>
<dbReference type="eggNOG" id="KOG4754">
    <property type="taxonomic scope" value="Eukaryota"/>
</dbReference>
<feature type="region of interest" description="Disordered" evidence="1">
    <location>
        <begin position="1"/>
        <end position="53"/>
    </location>
</feature>
<dbReference type="InterPro" id="IPR029033">
    <property type="entry name" value="His_PPase_superfam"/>
</dbReference>
<dbReference type="OrthoDB" id="496981at2759"/>
<evidence type="ECO:0000256" key="1">
    <source>
        <dbReference type="SAM" id="MobiDB-lite"/>
    </source>
</evidence>
<dbReference type="AlphaFoldDB" id="K0QZB1"/>
<dbReference type="SUPFAM" id="SSF53254">
    <property type="entry name" value="Phosphoglycerate mutase-like"/>
    <property type="match status" value="1"/>
</dbReference>
<dbReference type="Gene3D" id="3.40.50.1240">
    <property type="entry name" value="Phosphoglycerate mutase-like"/>
    <property type="match status" value="1"/>
</dbReference>
<name>K0QZB1_THAOC</name>
<keyword evidence="3" id="KW-1185">Reference proteome</keyword>
<evidence type="ECO:0000313" key="2">
    <source>
        <dbReference type="EMBL" id="EJK44450.1"/>
    </source>
</evidence>
<proteinExistence type="predicted"/>
<sequence length="149" mass="15786">MSAATRTDVGPGAPSASTSPRTRTPDADAGRTRWPPRYSSTSGAYPAAGGRSTGLLSAGDVHVSLVSQKTKMTRCMFVRHGVALHNCPQADGRRANVSDPRYTDSPLVRGGQQQAIRLGDSMRRRGILPKISDGMDIDSAYASGENVEI</sequence>
<accession>K0QZB1</accession>
<reference evidence="2 3" key="1">
    <citation type="journal article" date="2012" name="Genome Biol.">
        <title>Genome and low-iron response of an oceanic diatom adapted to chronic iron limitation.</title>
        <authorList>
            <person name="Lommer M."/>
            <person name="Specht M."/>
            <person name="Roy A.S."/>
            <person name="Kraemer L."/>
            <person name="Andreson R."/>
            <person name="Gutowska M.A."/>
            <person name="Wolf J."/>
            <person name="Bergner S.V."/>
            <person name="Schilhabel M.B."/>
            <person name="Klostermeier U.C."/>
            <person name="Beiko R.G."/>
            <person name="Rosenstiel P."/>
            <person name="Hippler M."/>
            <person name="Laroche J."/>
        </authorList>
    </citation>
    <scope>NUCLEOTIDE SEQUENCE [LARGE SCALE GENOMIC DNA]</scope>
    <source>
        <strain evidence="2 3">CCMP1005</strain>
    </source>
</reference>
<evidence type="ECO:0000313" key="3">
    <source>
        <dbReference type="Proteomes" id="UP000266841"/>
    </source>
</evidence>
<feature type="non-terminal residue" evidence="2">
    <location>
        <position position="149"/>
    </location>
</feature>
<organism evidence="2 3">
    <name type="scientific">Thalassiosira oceanica</name>
    <name type="common">Marine diatom</name>
    <dbReference type="NCBI Taxonomy" id="159749"/>
    <lineage>
        <taxon>Eukaryota</taxon>
        <taxon>Sar</taxon>
        <taxon>Stramenopiles</taxon>
        <taxon>Ochrophyta</taxon>
        <taxon>Bacillariophyta</taxon>
        <taxon>Coscinodiscophyceae</taxon>
        <taxon>Thalassiosirophycidae</taxon>
        <taxon>Thalassiosirales</taxon>
        <taxon>Thalassiosiraceae</taxon>
        <taxon>Thalassiosira</taxon>
    </lineage>
</organism>
<protein>
    <submittedName>
        <fullName evidence="2">Uncharacterized protein</fullName>
    </submittedName>
</protein>
<dbReference type="Proteomes" id="UP000266841">
    <property type="component" value="Unassembled WGS sequence"/>
</dbReference>
<dbReference type="EMBL" id="AGNL01049661">
    <property type="protein sequence ID" value="EJK44450.1"/>
    <property type="molecule type" value="Genomic_DNA"/>
</dbReference>
<gene>
    <name evidence="2" type="ORF">THAOC_37007</name>
</gene>